<sequence>MAVSRPRHSALCDLGDRVLADKERIVRRTLNRFREELVGWQDVDDEIMAATRVFMLRNIEAFVSELERGEPVGDDLLQAARAVAARRFHQGVTFEGLLRASRLAAETLWDSVLAASRPECPEEREAALAIAGRVWRHFDTLTTAMGHAYLDEMTDRGLLGHDLLDGLLAGRGDEEAVHRIARVLHRRLADSYVVVLIRFEQPLENGALRNDRAVDHMLPAVRAALRPSEASLLVGIRQGDVVALRPAAEPSELETVRHECEQLNRTVPFEMSIGVSGWQPGPRAVATAYAEAREALDIAAGIGITGRAVTLDDVLVDHMLRASPHARRILERTLRTLTDYDDSHNSQLLLTLRAYVESGANLTRSAAALKVHPNTVVYRLRRIAEISGRAPSSMADLQVLFLALRLRDLSARTD</sequence>
<dbReference type="Pfam" id="PF14361">
    <property type="entry name" value="RsbRD_N"/>
    <property type="match status" value="1"/>
</dbReference>
<accession>A0A9X3S3F0</accession>
<dbReference type="InterPro" id="IPR041522">
    <property type="entry name" value="CdaR_GGDEF"/>
</dbReference>
<evidence type="ECO:0000259" key="4">
    <source>
        <dbReference type="Pfam" id="PF17853"/>
    </source>
</evidence>
<evidence type="ECO:0000259" key="3">
    <source>
        <dbReference type="Pfam" id="PF14361"/>
    </source>
</evidence>
<dbReference type="AlphaFoldDB" id="A0A9X3S3F0"/>
<proteinExistence type="inferred from homology"/>
<dbReference type="InterPro" id="IPR025751">
    <property type="entry name" value="RsbRD_N_dom"/>
</dbReference>
<feature type="domain" description="CdaR GGDEF-like" evidence="4">
    <location>
        <begin position="170"/>
        <end position="298"/>
    </location>
</feature>
<evidence type="ECO:0000256" key="1">
    <source>
        <dbReference type="ARBA" id="ARBA00006754"/>
    </source>
</evidence>
<reference evidence="5" key="1">
    <citation type="submission" date="2022-10" db="EMBL/GenBank/DDBJ databases">
        <title>The WGS of Solirubrobacter ginsenosidimutans DSM 21036.</title>
        <authorList>
            <person name="Jiang Z."/>
        </authorList>
    </citation>
    <scope>NUCLEOTIDE SEQUENCE</scope>
    <source>
        <strain evidence="5">DSM 21036</strain>
    </source>
</reference>
<dbReference type="InterPro" id="IPR042070">
    <property type="entry name" value="PucR_C-HTH_sf"/>
</dbReference>
<evidence type="ECO:0000259" key="2">
    <source>
        <dbReference type="Pfam" id="PF13556"/>
    </source>
</evidence>
<feature type="domain" description="RsbT co-antagonist protein RsbRD N-terminal" evidence="3">
    <location>
        <begin position="24"/>
        <end position="156"/>
    </location>
</feature>
<dbReference type="PANTHER" id="PTHR33744">
    <property type="entry name" value="CARBOHYDRATE DIACID REGULATOR"/>
    <property type="match status" value="1"/>
</dbReference>
<protein>
    <submittedName>
        <fullName evidence="5">Helix-turn-helix domain-containing protein</fullName>
    </submittedName>
</protein>
<name>A0A9X3S3F0_9ACTN</name>
<gene>
    <name evidence="5" type="ORF">OM076_35665</name>
</gene>
<keyword evidence="6" id="KW-1185">Reference proteome</keyword>
<feature type="domain" description="PucR C-terminal helix-turn-helix" evidence="2">
    <location>
        <begin position="348"/>
        <end position="406"/>
    </location>
</feature>
<dbReference type="Gene3D" id="1.10.10.2840">
    <property type="entry name" value="PucR C-terminal helix-turn-helix domain"/>
    <property type="match status" value="1"/>
</dbReference>
<comment type="similarity">
    <text evidence="1">Belongs to the CdaR family.</text>
</comment>
<organism evidence="5 6">
    <name type="scientific">Solirubrobacter ginsenosidimutans</name>
    <dbReference type="NCBI Taxonomy" id="490573"/>
    <lineage>
        <taxon>Bacteria</taxon>
        <taxon>Bacillati</taxon>
        <taxon>Actinomycetota</taxon>
        <taxon>Thermoleophilia</taxon>
        <taxon>Solirubrobacterales</taxon>
        <taxon>Solirubrobacteraceae</taxon>
        <taxon>Solirubrobacter</taxon>
    </lineage>
</organism>
<dbReference type="Pfam" id="PF17853">
    <property type="entry name" value="GGDEF_2"/>
    <property type="match status" value="1"/>
</dbReference>
<evidence type="ECO:0000313" key="6">
    <source>
        <dbReference type="Proteomes" id="UP001149140"/>
    </source>
</evidence>
<dbReference type="Proteomes" id="UP001149140">
    <property type="component" value="Unassembled WGS sequence"/>
</dbReference>
<dbReference type="InterPro" id="IPR025736">
    <property type="entry name" value="PucR_C-HTH_dom"/>
</dbReference>
<evidence type="ECO:0000313" key="5">
    <source>
        <dbReference type="EMBL" id="MDA0165660.1"/>
    </source>
</evidence>
<dbReference type="Pfam" id="PF13556">
    <property type="entry name" value="HTH_30"/>
    <property type="match status" value="1"/>
</dbReference>
<comment type="caution">
    <text evidence="5">The sequence shown here is derived from an EMBL/GenBank/DDBJ whole genome shotgun (WGS) entry which is preliminary data.</text>
</comment>
<dbReference type="RefSeq" id="WP_270044921.1">
    <property type="nucleotide sequence ID" value="NZ_JAPDOD010000050.1"/>
</dbReference>
<dbReference type="EMBL" id="JAPDOD010000050">
    <property type="protein sequence ID" value="MDA0165660.1"/>
    <property type="molecule type" value="Genomic_DNA"/>
</dbReference>
<dbReference type="InterPro" id="IPR051448">
    <property type="entry name" value="CdaR-like_regulators"/>
</dbReference>
<dbReference type="PANTHER" id="PTHR33744:SF1">
    <property type="entry name" value="DNA-BINDING TRANSCRIPTIONAL ACTIVATOR ADER"/>
    <property type="match status" value="1"/>
</dbReference>